<dbReference type="OrthoDB" id="9813122at2"/>
<dbReference type="InterPro" id="IPR003115">
    <property type="entry name" value="ParB_N"/>
</dbReference>
<dbReference type="SMART" id="SM00470">
    <property type="entry name" value="ParB"/>
    <property type="match status" value="1"/>
</dbReference>
<evidence type="ECO:0000259" key="1">
    <source>
        <dbReference type="SMART" id="SM00470"/>
    </source>
</evidence>
<gene>
    <name evidence="2" type="ORF">SAMN06265338_14011</name>
</gene>
<evidence type="ECO:0000313" key="3">
    <source>
        <dbReference type="Proteomes" id="UP000198418"/>
    </source>
</evidence>
<reference evidence="3" key="1">
    <citation type="submission" date="2017-06" db="EMBL/GenBank/DDBJ databases">
        <authorList>
            <person name="Varghese N."/>
            <person name="Submissions S."/>
        </authorList>
    </citation>
    <scope>NUCLEOTIDE SEQUENCE [LARGE SCALE GENOMIC DNA]</scope>
    <source>
        <strain evidence="3">DSM 137</strain>
    </source>
</reference>
<dbReference type="PANTHER" id="PTHR33375:SF7">
    <property type="entry name" value="CHROMOSOME 2-PARTITIONING PROTEIN PARB-RELATED"/>
    <property type="match status" value="1"/>
</dbReference>
<name>A0A212SGH3_RHOAC</name>
<dbReference type="PANTHER" id="PTHR33375">
    <property type="entry name" value="CHROMOSOME-PARTITIONING PROTEIN PARB-RELATED"/>
    <property type="match status" value="1"/>
</dbReference>
<dbReference type="RefSeq" id="WP_088522699.1">
    <property type="nucleotide sequence ID" value="NZ_FYDG01000040.1"/>
</dbReference>
<dbReference type="AlphaFoldDB" id="A0A212SGH3"/>
<dbReference type="SUPFAM" id="SSF109709">
    <property type="entry name" value="KorB DNA-binding domain-like"/>
    <property type="match status" value="1"/>
</dbReference>
<dbReference type="GO" id="GO:0007059">
    <property type="term" value="P:chromosome segregation"/>
    <property type="evidence" value="ECO:0007669"/>
    <property type="project" value="TreeGrafter"/>
</dbReference>
<dbReference type="InterPro" id="IPR036086">
    <property type="entry name" value="ParB/Sulfiredoxin_sf"/>
</dbReference>
<accession>A0A212SGH3</accession>
<dbReference type="Proteomes" id="UP000198418">
    <property type="component" value="Unassembled WGS sequence"/>
</dbReference>
<dbReference type="Pfam" id="PF17762">
    <property type="entry name" value="HTH_ParB"/>
    <property type="match status" value="1"/>
</dbReference>
<organism evidence="2 3">
    <name type="scientific">Rhodoblastus acidophilus</name>
    <name type="common">Rhodopseudomonas acidophila</name>
    <dbReference type="NCBI Taxonomy" id="1074"/>
    <lineage>
        <taxon>Bacteria</taxon>
        <taxon>Pseudomonadati</taxon>
        <taxon>Pseudomonadota</taxon>
        <taxon>Alphaproteobacteria</taxon>
        <taxon>Hyphomicrobiales</taxon>
        <taxon>Rhodoblastaceae</taxon>
        <taxon>Rhodoblastus</taxon>
    </lineage>
</organism>
<protein>
    <submittedName>
        <fullName evidence="2">Chromosome partitioning protein, ParB family</fullName>
    </submittedName>
</protein>
<keyword evidence="3" id="KW-1185">Reference proteome</keyword>
<dbReference type="InterPro" id="IPR050336">
    <property type="entry name" value="Chromosome_partition/occlusion"/>
</dbReference>
<dbReference type="InterPro" id="IPR041468">
    <property type="entry name" value="HTH_ParB/Spo0J"/>
</dbReference>
<sequence>MRLVAETIIAFCQINGLSPHNVRIADPDDDYTSLAATIDAVGQIKPLAVHGDALGGYWVIDGGRRWNAQALRVQLGRLAPEAEEIPAKIYEGSPAELAELSTAASLQKQLHPVEEFEAFARLDAAGLNADAIAKDFGLTLRHVRQRLALGRMATPIREAWRDGKINREAAEAYCELGDAADQEALFSELARINCENGAYGIRERARRNKVSAADPIARFVGLDAYARAGGAIRETLFDTDEEKLLIDGALLKRLAREKLAAEAEKVRAEEGWGFVVIHHEPDEPRWRELPERLDFTKTELARIEEIEATLTAYGSPEQIALDREAAEIERKAILRKFSKARRKDLGIVAEIADCGDLLVTRAVEIIPDATAHEPVLDSPRGPAPQSTSYEAAPLEHARIEIEAPPTKGAGEIVNAAASEALAGVAATCGNFALALLVARLGSKWGADSGVEITGGMHFHDRKSELLQQIAHEMFAPALKICAAASLADLSVAAFEVISAHIRPKPDAIGKTTADMLAVATQFADVRKRLFEAMDFEAYFKACHRDDAFELFEQHLGASEVAAAKKLKKAQIVEKAAHLAKDKGWLPSAFAAIPAQPEPEPEPDPVPEPGSLPDLVARFIELFVDRDAGGLNVEYSYMDNAFYAFNKGQGGEIYEPREVHVALRKAGLNFRCIGQEELYLDCALKDCNVAAPPAPKADSHPSKPGRTASVEVATFISEQCVRGDDITEPTPAKEIYAAYTRYCEAKGWLAMTNAAFGQEIAALGVEKIKQRAGTAYIGLGLPCSPRPVTSEAAE</sequence>
<dbReference type="Gene3D" id="1.10.10.2830">
    <property type="match status" value="1"/>
</dbReference>
<dbReference type="SUPFAM" id="SSF110849">
    <property type="entry name" value="ParB/Sulfiredoxin"/>
    <property type="match status" value="1"/>
</dbReference>
<dbReference type="GO" id="GO:0005694">
    <property type="term" value="C:chromosome"/>
    <property type="evidence" value="ECO:0007669"/>
    <property type="project" value="TreeGrafter"/>
</dbReference>
<proteinExistence type="predicted"/>
<dbReference type="EMBL" id="FYDG01000040">
    <property type="protein sequence ID" value="SNB84857.1"/>
    <property type="molecule type" value="Genomic_DNA"/>
</dbReference>
<dbReference type="Gene3D" id="3.90.1530.30">
    <property type="match status" value="1"/>
</dbReference>
<feature type="domain" description="ParB-like N-terminal" evidence="1">
    <location>
        <begin position="10"/>
        <end position="106"/>
    </location>
</feature>
<evidence type="ECO:0000313" key="2">
    <source>
        <dbReference type="EMBL" id="SNB84857.1"/>
    </source>
</evidence>